<keyword evidence="2" id="KW-1185">Reference proteome</keyword>
<gene>
    <name evidence="1" type="primary">55</name>
    <name evidence="1" type="ORF">SEA_VROOMVROOM_55</name>
</gene>
<dbReference type="Proteomes" id="UP001243977">
    <property type="component" value="Segment"/>
</dbReference>
<evidence type="ECO:0000313" key="1">
    <source>
        <dbReference type="EMBL" id="WIC90205.1"/>
    </source>
</evidence>
<dbReference type="EMBL" id="OQ938592">
    <property type="protein sequence ID" value="WIC90205.1"/>
    <property type="molecule type" value="Genomic_DNA"/>
</dbReference>
<organism evidence="1 2">
    <name type="scientific">Arthrobacter phage VroomVroom</name>
    <dbReference type="NCBI Taxonomy" id="3049371"/>
    <lineage>
        <taxon>Viruses</taxon>
        <taxon>Duplodnaviria</taxon>
        <taxon>Heunggongvirae</taxon>
        <taxon>Uroviricota</taxon>
        <taxon>Caudoviricetes</taxon>
        <taxon>Casidaviridae</taxon>
        <taxon>Hilgardvirus</taxon>
        <taxon>Hilgardvirus vroomvroom</taxon>
    </lineage>
</organism>
<evidence type="ECO:0000313" key="2">
    <source>
        <dbReference type="Proteomes" id="UP001243977"/>
    </source>
</evidence>
<protein>
    <submittedName>
        <fullName evidence="1">Uncharacterized protein</fullName>
    </submittedName>
</protein>
<reference evidence="1" key="1">
    <citation type="submission" date="2023-05" db="EMBL/GenBank/DDBJ databases">
        <authorList>
            <person name="Barden S."/>
            <person name="Berber-Pulido R."/>
            <person name="Bursulaya I."/>
            <person name="Chawla E."/>
            <person name="Critzer N.A."/>
            <person name="Dawson N.R."/>
            <person name="Deal M.M."/>
            <person name="Douglas K.A."/>
            <person name="Estampa J.P."/>
            <person name="Gowdy G.A."/>
            <person name="Hamid B."/>
            <person name="Hernandez E.R."/>
            <person name="Hoang R.L."/>
            <person name="Hughes A.L."/>
            <person name="Kim C.J."/>
            <person name="Kretschmer T.O."/>
            <person name="Le V.D."/>
            <person name="Li A."/>
            <person name="Li M."/>
            <person name="Lim J.M."/>
            <person name="Martin K.B."/>
            <person name="Martinez D.M."/>
            <person name="Nguyen A.H."/>
            <person name="Okumura J.H."/>
            <person name="Ortiz-Gomez D.E."/>
            <person name="Pan C."/>
            <person name="Pisipati K.L."/>
            <person name="Reyimjan D."/>
            <person name="Robles A."/>
            <person name="Rodriguez J.F."/>
            <person name="Sacristan A."/>
            <person name="Scriven S.P."/>
            <person name="Smith S.M."/>
            <person name="Tosasuk K."/>
            <person name="Tran K.A."/>
            <person name="Unanwa N.C."/>
            <person name="Vajragiri S."/>
            <person name="Vanderpool L.R."/>
            <person name="Vu T.T."/>
            <person name="Wang X."/>
            <person name="Wu F."/>
            <person name="Zhu Y.A."/>
            <person name="Nguyen M."/>
            <person name="Stephenson J.C."/>
            <person name="Zorawik M."/>
            <person name="Garza D.R."/>
            <person name="Reputana M.J."/>
            <person name="Al Banaa F.A."/>
            <person name="Reddi K."/>
            <person name="Freise A.C."/>
            <person name="Furlong K.P."/>
            <person name="Rudner A.D."/>
            <person name="Beyer A.R."/>
            <person name="Chong R.A."/>
            <person name="Edgington N.P."/>
            <person name="Garcia Costas A.M."/>
            <person name="Gibb B.P."/>
            <person name="Klyczek K.K."/>
            <person name="Swerdlow S.J."/>
            <person name="Garlena R.A."/>
            <person name="Russell D.A."/>
            <person name="Jacobs-Sera D."/>
            <person name="Hatfull G.F."/>
        </authorList>
    </citation>
    <scope>NUCLEOTIDE SEQUENCE</scope>
</reference>
<sequence>MSRRPRLEVIDDLDYGAIVVDHSTRVGYPFLTRASAEACMAEGPKHVAGFTGTPADYRRAMEAAK</sequence>
<accession>A0AA49IV33</accession>
<proteinExistence type="predicted"/>
<name>A0AA49IV33_9CAUD</name>